<organism evidence="2 3">
    <name type="scientific">Mikania micrantha</name>
    <name type="common">bitter vine</name>
    <dbReference type="NCBI Taxonomy" id="192012"/>
    <lineage>
        <taxon>Eukaryota</taxon>
        <taxon>Viridiplantae</taxon>
        <taxon>Streptophyta</taxon>
        <taxon>Embryophyta</taxon>
        <taxon>Tracheophyta</taxon>
        <taxon>Spermatophyta</taxon>
        <taxon>Magnoliopsida</taxon>
        <taxon>eudicotyledons</taxon>
        <taxon>Gunneridae</taxon>
        <taxon>Pentapetalae</taxon>
        <taxon>asterids</taxon>
        <taxon>campanulids</taxon>
        <taxon>Asterales</taxon>
        <taxon>Asteraceae</taxon>
        <taxon>Asteroideae</taxon>
        <taxon>Heliantheae alliance</taxon>
        <taxon>Eupatorieae</taxon>
        <taxon>Mikania</taxon>
    </lineage>
</organism>
<reference evidence="2 3" key="1">
    <citation type="submission" date="2019-05" db="EMBL/GenBank/DDBJ databases">
        <title>Mikania micrantha, genome provides insights into the molecular mechanism of rapid growth.</title>
        <authorList>
            <person name="Liu B."/>
        </authorList>
    </citation>
    <scope>NUCLEOTIDE SEQUENCE [LARGE SCALE GENOMIC DNA]</scope>
    <source>
        <strain evidence="2">NLD-2019</strain>
        <tissue evidence="2">Leaf</tissue>
    </source>
</reference>
<feature type="transmembrane region" description="Helical" evidence="1">
    <location>
        <begin position="124"/>
        <end position="147"/>
    </location>
</feature>
<keyword evidence="1" id="KW-0812">Transmembrane</keyword>
<feature type="transmembrane region" description="Helical" evidence="1">
    <location>
        <begin position="233"/>
        <end position="254"/>
    </location>
</feature>
<evidence type="ECO:0000313" key="2">
    <source>
        <dbReference type="EMBL" id="KAD3337893.1"/>
    </source>
</evidence>
<dbReference type="EMBL" id="SZYD01000016">
    <property type="protein sequence ID" value="KAD3337893.1"/>
    <property type="molecule type" value="Genomic_DNA"/>
</dbReference>
<dbReference type="Proteomes" id="UP000326396">
    <property type="component" value="Linkage Group LG6"/>
</dbReference>
<keyword evidence="3" id="KW-1185">Reference proteome</keyword>
<name>A0A5N6MBY4_9ASTR</name>
<gene>
    <name evidence="2" type="ORF">E3N88_33414</name>
</gene>
<evidence type="ECO:0008006" key="4">
    <source>
        <dbReference type="Google" id="ProtNLM"/>
    </source>
</evidence>
<keyword evidence="1" id="KW-0472">Membrane</keyword>
<dbReference type="Pfam" id="PF12056">
    <property type="entry name" value="DUF3537"/>
    <property type="match status" value="1"/>
</dbReference>
<keyword evidence="1" id="KW-1133">Transmembrane helix</keyword>
<evidence type="ECO:0000256" key="1">
    <source>
        <dbReference type="SAM" id="Phobius"/>
    </source>
</evidence>
<feature type="transmembrane region" description="Helical" evidence="1">
    <location>
        <begin position="260"/>
        <end position="284"/>
    </location>
</feature>
<dbReference type="AlphaFoldDB" id="A0A5N6MBY4"/>
<feature type="transmembrane region" description="Helical" evidence="1">
    <location>
        <begin position="159"/>
        <end position="188"/>
    </location>
</feature>
<dbReference type="OrthoDB" id="1916325at2759"/>
<dbReference type="InterPro" id="IPR021924">
    <property type="entry name" value="DUF3537"/>
</dbReference>
<dbReference type="SUPFAM" id="SSF54506">
    <property type="entry name" value="Diaminopimelate epimerase-like"/>
    <property type="match status" value="1"/>
</dbReference>
<protein>
    <recommendedName>
        <fullName evidence="4">Gustatory receptor</fullName>
    </recommendedName>
</protein>
<dbReference type="PANTHER" id="PTHR31963:SF21">
    <property type="entry name" value="EXTRACELLULAR LIGAND-GATED ION CHANNEL PROTEIN"/>
    <property type="match status" value="1"/>
</dbReference>
<dbReference type="PANTHER" id="PTHR31963">
    <property type="entry name" value="RAS GUANINE NUCLEOTIDE EXCHANGE FACTOR K"/>
    <property type="match status" value="1"/>
</dbReference>
<accession>A0A5N6MBY4</accession>
<feature type="transmembrane region" description="Helical" evidence="1">
    <location>
        <begin position="70"/>
        <end position="87"/>
    </location>
</feature>
<sequence>MKSPLQLNSKYYSIIDFLESKSFSWIFIADHRDPWRSTLSWITFFLLTFAVPMFSHFALHHRNNLRPFDWIVQASLSLFSTLSFVNLRRFTRKYGLRRFLFLDKLDCVGDQVTRRYSQEVDKSTMLLCAFILPCFVCDTIYNIWWFTSGGTRISYIYNLYFSHAMACLLHITSWLYRTSLFLLVCVLFKLTCSLQILRLEDFAQVFEKLSDVGSILVQHLTIKRNLRVISHRFRSFILLTLILVTMSLFASLLVTTMDGSIVNISTTGELVLCSITLVFGLYICQRSAAKITHKAQALTSLVTKWHMCSTVDSFADMGTIDENPRADIAPHMATFLLVQTNCYQFIVPVGLVALGCFDAHHPLLLVTTMVDYGVVLPCVKDVVEFKPPFSKIKESLGIGIVITTFAPIRSGFDFSSRFFYPKVGIDDVMI</sequence>
<comment type="caution">
    <text evidence="2">The sequence shown here is derived from an EMBL/GenBank/DDBJ whole genome shotgun (WGS) entry which is preliminary data.</text>
</comment>
<feature type="transmembrane region" description="Helical" evidence="1">
    <location>
        <begin position="39"/>
        <end position="58"/>
    </location>
</feature>
<proteinExistence type="predicted"/>
<evidence type="ECO:0000313" key="3">
    <source>
        <dbReference type="Proteomes" id="UP000326396"/>
    </source>
</evidence>